<dbReference type="GO" id="GO:0003676">
    <property type="term" value="F:nucleic acid binding"/>
    <property type="evidence" value="ECO:0007669"/>
    <property type="project" value="InterPro"/>
</dbReference>
<dbReference type="InterPro" id="IPR036397">
    <property type="entry name" value="RNaseH_sf"/>
</dbReference>
<keyword evidence="6" id="KW-0460">Magnesium</keyword>
<evidence type="ECO:0000256" key="9">
    <source>
        <dbReference type="ARBA" id="ARBA00042761"/>
    </source>
</evidence>
<dbReference type="SMART" id="SM00474">
    <property type="entry name" value="35EXOc"/>
    <property type="match status" value="1"/>
</dbReference>
<dbReference type="Proteomes" id="UP000189703">
    <property type="component" value="Unplaced"/>
</dbReference>
<evidence type="ECO:0000256" key="1">
    <source>
        <dbReference type="ARBA" id="ARBA00004123"/>
    </source>
</evidence>
<evidence type="ECO:0000256" key="6">
    <source>
        <dbReference type="ARBA" id="ARBA00022842"/>
    </source>
</evidence>
<comment type="subcellular location">
    <subcellularLocation>
        <location evidence="1">Nucleus</location>
    </subcellularLocation>
</comment>
<gene>
    <name evidence="12" type="primary">LOC104609447</name>
</gene>
<sequence length="310" mass="34128">MSRSAACRVCDTRPALSLKNFLLQTVRSISTKLQMEPERVYATDLTSSALTFPSIPDWDQPITQEELDEIDAALERSSSSSTKRSRPCADDKEVRSNGRRLPTTLVGCQLSATSNRDRQIGVSEVGICSMQRSYSVCASSGSRSLHSKLAPCQGEAPGKAAVFQICGDTSRCDVMHIIHSGIPPILQSLLEDSTTIKVGVCIAGDATKVLKDYSVSVKALEDLSDLANLKLGGIPKKWSLRSLTEMVTCKHLEKRNKIRLGNWESDFLTREQLQYAATDAFVSWHLCQILRSFPDASNSQDEEVNDVQQL</sequence>
<dbReference type="RefSeq" id="XP_010274076.1">
    <property type="nucleotide sequence ID" value="XM_010275774.2"/>
</dbReference>
<keyword evidence="11" id="KW-1185">Reference proteome</keyword>
<feature type="compositionally biased region" description="Basic and acidic residues" evidence="10">
    <location>
        <begin position="87"/>
        <end position="96"/>
    </location>
</feature>
<evidence type="ECO:0000256" key="3">
    <source>
        <dbReference type="ARBA" id="ARBA00022723"/>
    </source>
</evidence>
<dbReference type="SUPFAM" id="SSF53098">
    <property type="entry name" value="Ribonuclease H-like"/>
    <property type="match status" value="1"/>
</dbReference>
<dbReference type="OrthoDB" id="1920326at2759"/>
<organism evidence="11 12">
    <name type="scientific">Nelumbo nucifera</name>
    <name type="common">Sacred lotus</name>
    <dbReference type="NCBI Taxonomy" id="4432"/>
    <lineage>
        <taxon>Eukaryota</taxon>
        <taxon>Viridiplantae</taxon>
        <taxon>Streptophyta</taxon>
        <taxon>Embryophyta</taxon>
        <taxon>Tracheophyta</taxon>
        <taxon>Spermatophyta</taxon>
        <taxon>Magnoliopsida</taxon>
        <taxon>Proteales</taxon>
        <taxon>Nelumbonaceae</taxon>
        <taxon>Nelumbo</taxon>
    </lineage>
</organism>
<dbReference type="GeneID" id="104609447"/>
<dbReference type="PANTHER" id="PTHR13620:SF109">
    <property type="entry name" value="3'-5' EXONUCLEASE"/>
    <property type="match status" value="1"/>
</dbReference>
<dbReference type="GO" id="GO:0008408">
    <property type="term" value="F:3'-5' exonuclease activity"/>
    <property type="evidence" value="ECO:0007669"/>
    <property type="project" value="InterPro"/>
</dbReference>
<dbReference type="AlphaFoldDB" id="A0A1U8B065"/>
<keyword evidence="5" id="KW-0269">Exonuclease</keyword>
<protein>
    <recommendedName>
        <fullName evidence="8">3'-5' exonuclease</fullName>
    </recommendedName>
    <alternativeName>
        <fullName evidence="9">Werner Syndrome-like exonuclease</fullName>
    </alternativeName>
</protein>
<evidence type="ECO:0000256" key="2">
    <source>
        <dbReference type="ARBA" id="ARBA00022722"/>
    </source>
</evidence>
<dbReference type="InterPro" id="IPR002562">
    <property type="entry name" value="3'-5'_exonuclease_dom"/>
</dbReference>
<dbReference type="Gene3D" id="3.30.420.10">
    <property type="entry name" value="Ribonuclease H-like superfamily/Ribonuclease H"/>
    <property type="match status" value="1"/>
</dbReference>
<feature type="region of interest" description="Disordered" evidence="10">
    <location>
        <begin position="74"/>
        <end position="96"/>
    </location>
</feature>
<keyword evidence="7" id="KW-0539">Nucleus</keyword>
<reference evidence="12" key="1">
    <citation type="submission" date="2025-08" db="UniProtKB">
        <authorList>
            <consortium name="RefSeq"/>
        </authorList>
    </citation>
    <scope>IDENTIFICATION</scope>
</reference>
<evidence type="ECO:0000256" key="4">
    <source>
        <dbReference type="ARBA" id="ARBA00022801"/>
    </source>
</evidence>
<evidence type="ECO:0000256" key="5">
    <source>
        <dbReference type="ARBA" id="ARBA00022839"/>
    </source>
</evidence>
<dbReference type="CDD" id="cd06141">
    <property type="entry name" value="WRN_exo"/>
    <property type="match status" value="1"/>
</dbReference>
<dbReference type="InterPro" id="IPR051132">
    <property type="entry name" value="3-5_Exonuclease_domain"/>
</dbReference>
<dbReference type="GO" id="GO:0005634">
    <property type="term" value="C:nucleus"/>
    <property type="evidence" value="ECO:0007669"/>
    <property type="project" value="UniProtKB-SubCell"/>
</dbReference>
<dbReference type="InterPro" id="IPR012337">
    <property type="entry name" value="RNaseH-like_sf"/>
</dbReference>
<dbReference type="PANTHER" id="PTHR13620">
    <property type="entry name" value="3-5 EXONUCLEASE"/>
    <property type="match status" value="1"/>
</dbReference>
<accession>A0A1U8B065</accession>
<name>A0A1U8B065_NELNU</name>
<proteinExistence type="predicted"/>
<keyword evidence="4" id="KW-0378">Hydrolase</keyword>
<evidence type="ECO:0000256" key="7">
    <source>
        <dbReference type="ARBA" id="ARBA00023242"/>
    </source>
</evidence>
<keyword evidence="2" id="KW-0540">Nuclease</keyword>
<dbReference type="GO" id="GO:0046872">
    <property type="term" value="F:metal ion binding"/>
    <property type="evidence" value="ECO:0007669"/>
    <property type="project" value="UniProtKB-KW"/>
</dbReference>
<evidence type="ECO:0000256" key="8">
    <source>
        <dbReference type="ARBA" id="ARBA00040531"/>
    </source>
</evidence>
<evidence type="ECO:0000256" key="10">
    <source>
        <dbReference type="SAM" id="MobiDB-lite"/>
    </source>
</evidence>
<evidence type="ECO:0000313" key="11">
    <source>
        <dbReference type="Proteomes" id="UP000189703"/>
    </source>
</evidence>
<dbReference type="Pfam" id="PF01612">
    <property type="entry name" value="DNA_pol_A_exo1"/>
    <property type="match status" value="1"/>
</dbReference>
<dbReference type="GO" id="GO:0006139">
    <property type="term" value="P:nucleobase-containing compound metabolic process"/>
    <property type="evidence" value="ECO:0007669"/>
    <property type="project" value="InterPro"/>
</dbReference>
<evidence type="ECO:0000313" key="12">
    <source>
        <dbReference type="RefSeq" id="XP_010274076.1"/>
    </source>
</evidence>
<keyword evidence="3" id="KW-0479">Metal-binding</keyword>